<dbReference type="Proteomes" id="UP001345013">
    <property type="component" value="Unassembled WGS sequence"/>
</dbReference>
<organism evidence="8 9">
    <name type="scientific">Lithohypha guttulata</name>
    <dbReference type="NCBI Taxonomy" id="1690604"/>
    <lineage>
        <taxon>Eukaryota</taxon>
        <taxon>Fungi</taxon>
        <taxon>Dikarya</taxon>
        <taxon>Ascomycota</taxon>
        <taxon>Pezizomycotina</taxon>
        <taxon>Eurotiomycetes</taxon>
        <taxon>Chaetothyriomycetidae</taxon>
        <taxon>Chaetothyriales</taxon>
        <taxon>Trichomeriaceae</taxon>
        <taxon>Lithohypha</taxon>
    </lineage>
</organism>
<gene>
    <name evidence="8" type="ORF">LTR24_009935</name>
</gene>
<evidence type="ECO:0000259" key="7">
    <source>
        <dbReference type="Pfam" id="PF01636"/>
    </source>
</evidence>
<dbReference type="SUPFAM" id="SSF56112">
    <property type="entry name" value="Protein kinase-like (PK-like)"/>
    <property type="match status" value="1"/>
</dbReference>
<dbReference type="EMBL" id="JAVRRG010000252">
    <property type="protein sequence ID" value="KAK5075730.1"/>
    <property type="molecule type" value="Genomic_DNA"/>
</dbReference>
<name>A0ABR0JW60_9EURO</name>
<evidence type="ECO:0000256" key="6">
    <source>
        <dbReference type="ARBA" id="ARBA00031849"/>
    </source>
</evidence>
<dbReference type="InterPro" id="IPR011009">
    <property type="entry name" value="Kinase-like_dom_sf"/>
</dbReference>
<reference evidence="8 9" key="1">
    <citation type="submission" date="2023-08" db="EMBL/GenBank/DDBJ databases">
        <title>Black Yeasts Isolated from many extreme environments.</title>
        <authorList>
            <person name="Coleine C."/>
            <person name="Stajich J.E."/>
            <person name="Selbmann L."/>
        </authorList>
    </citation>
    <scope>NUCLEOTIDE SEQUENCE [LARGE SCALE GENOMIC DNA]</scope>
    <source>
        <strain evidence="8 9">CCFEE 5885</strain>
    </source>
</reference>
<keyword evidence="9" id="KW-1185">Reference proteome</keyword>
<evidence type="ECO:0000313" key="9">
    <source>
        <dbReference type="Proteomes" id="UP001345013"/>
    </source>
</evidence>
<feature type="domain" description="Aminoglycoside phosphotransferase" evidence="7">
    <location>
        <begin position="23"/>
        <end position="236"/>
    </location>
</feature>
<evidence type="ECO:0000256" key="5">
    <source>
        <dbReference type="ARBA" id="ARBA00023128"/>
    </source>
</evidence>
<evidence type="ECO:0000256" key="3">
    <source>
        <dbReference type="ARBA" id="ARBA00016197"/>
    </source>
</evidence>
<dbReference type="PANTHER" id="PTHR36091">
    <property type="entry name" value="ALTERED INHERITANCE OF MITOCHONDRIA PROTEIN 9, MITOCHONDRIAL"/>
    <property type="match status" value="1"/>
</dbReference>
<comment type="similarity">
    <text evidence="2">Belongs to the AIM9 family.</text>
</comment>
<evidence type="ECO:0000256" key="1">
    <source>
        <dbReference type="ARBA" id="ARBA00004173"/>
    </source>
</evidence>
<keyword evidence="5" id="KW-0496">Mitochondrion</keyword>
<evidence type="ECO:0000313" key="8">
    <source>
        <dbReference type="EMBL" id="KAK5075730.1"/>
    </source>
</evidence>
<dbReference type="PANTHER" id="PTHR36091:SF1">
    <property type="entry name" value="ALTERED INHERITANCE OF MITOCHONDRIA PROTEIN 9, MITOCHONDRIAL"/>
    <property type="match status" value="1"/>
</dbReference>
<comment type="subcellular location">
    <subcellularLocation>
        <location evidence="1">Mitochondrion</location>
    </subcellularLocation>
</comment>
<accession>A0ABR0JW60</accession>
<comment type="caution">
    <text evidence="8">The sequence shown here is derived from an EMBL/GenBank/DDBJ whole genome shotgun (WGS) entry which is preliminary data.</text>
</comment>
<proteinExistence type="inferred from homology"/>
<evidence type="ECO:0000256" key="2">
    <source>
        <dbReference type="ARBA" id="ARBA00005543"/>
    </source>
</evidence>
<dbReference type="Gene3D" id="3.90.1200.10">
    <property type="match status" value="1"/>
</dbReference>
<dbReference type="Pfam" id="PF01636">
    <property type="entry name" value="APH"/>
    <property type="match status" value="1"/>
</dbReference>
<dbReference type="InterPro" id="IPR051035">
    <property type="entry name" value="Mito_inheritance_9"/>
</dbReference>
<dbReference type="InterPro" id="IPR002575">
    <property type="entry name" value="Aminoglycoside_PTrfase"/>
</dbReference>
<sequence length="460" mass="51802">MDNGAEVVAKIPNSNADYTTAILGVPVPAILDWSSQTTNEAGSEYIIMEKAEGQLLSGVWYQLGRDGKSAIIQQLVDLQVLLASKPFTAHGCLFYQGDISLNMSCPREVPGDLNRRFTLGPLALPALWEDGRRLSISDYATAVGENEQAWVSRNAAPRMNYFRDSDTPETPAEMLDLLDKYLTVAPHITKCAGSLACFETSILSHPDIRLGNLFIDPRTNKITSIIDWQGAAFTPLVLQAKIPRMIRHPKFLKPGLVVPERPGNYEYLDAAAKQDVDRLHESALYQKYHEVLVAKKHPQLYAAIIHNVSLQISVIEPLQVVCGCWKDREVYKLRSSLMRIADNWNMLGTSLHSCPIGFPEEEVRRHDQELENIDHVESIMEAFQGEGILPSDGRVDPEDYEILEEVNRVQKTRYMSLATNEDEAIIMEKTWPWQDWPERLENNETSVALQTSVRRCGSVQ</sequence>
<evidence type="ECO:0000256" key="4">
    <source>
        <dbReference type="ARBA" id="ARBA00022946"/>
    </source>
</evidence>
<keyword evidence="4" id="KW-0809">Transit peptide</keyword>
<protein>
    <recommendedName>
        <fullName evidence="3">Altered inheritance of mitochondria protein 9, mitochondrial</fullName>
    </recommendedName>
    <alternativeName>
        <fullName evidence="6">Found in mitochondrial proteome protein 29</fullName>
    </alternativeName>
</protein>